<feature type="region of interest" description="Disordered" evidence="1">
    <location>
        <begin position="92"/>
        <end position="117"/>
    </location>
</feature>
<accession>A0A836HAJ2</accession>
<dbReference type="KEGG" id="lenr:94172903"/>
<dbReference type="AlphaFoldDB" id="A0A836HAJ2"/>
<dbReference type="Proteomes" id="UP000674179">
    <property type="component" value="Chromosome 16"/>
</dbReference>
<proteinExistence type="predicted"/>
<name>A0A836HAJ2_LEIEN</name>
<evidence type="ECO:0000256" key="1">
    <source>
        <dbReference type="SAM" id="MobiDB-lite"/>
    </source>
</evidence>
<evidence type="ECO:0000313" key="2">
    <source>
        <dbReference type="EMBL" id="KAG5482567.1"/>
    </source>
</evidence>
<keyword evidence="3" id="KW-1185">Reference proteome</keyword>
<sequence length="117" mass="12394">MADAQLKAVLKGVTAERGATVTCRDPSALEMVLRIGNSDANRGSISAIFQSSSAASSATAQMLFINEKYAKSVEEEVQLWLDPFKISAVAATAGSERKRTRAGSDSDDFESESDSDA</sequence>
<dbReference type="OrthoDB" id="264696at2759"/>
<reference evidence="2 3" key="1">
    <citation type="submission" date="2021-02" db="EMBL/GenBank/DDBJ databases">
        <title>Leishmania (Mundinia) enrietti genome sequencing and assembly.</title>
        <authorList>
            <person name="Almutairi H."/>
            <person name="Gatherer D."/>
        </authorList>
    </citation>
    <scope>NUCLEOTIDE SEQUENCE [LARGE SCALE GENOMIC DNA]</scope>
    <source>
        <strain evidence="2">CUR178</strain>
    </source>
</reference>
<dbReference type="GeneID" id="94172903"/>
<organism evidence="2 3">
    <name type="scientific">Leishmania enriettii</name>
    <dbReference type="NCBI Taxonomy" id="5663"/>
    <lineage>
        <taxon>Eukaryota</taxon>
        <taxon>Discoba</taxon>
        <taxon>Euglenozoa</taxon>
        <taxon>Kinetoplastea</taxon>
        <taxon>Metakinetoplastina</taxon>
        <taxon>Trypanosomatida</taxon>
        <taxon>Trypanosomatidae</taxon>
        <taxon>Leishmaniinae</taxon>
        <taxon>Leishmania</taxon>
    </lineage>
</organism>
<feature type="compositionally biased region" description="Acidic residues" evidence="1">
    <location>
        <begin position="105"/>
        <end position="117"/>
    </location>
</feature>
<comment type="caution">
    <text evidence="2">The sequence shown here is derived from an EMBL/GenBank/DDBJ whole genome shotgun (WGS) entry which is preliminary data.</text>
</comment>
<gene>
    <name evidence="2" type="ORF">CUR178_05709</name>
</gene>
<evidence type="ECO:0000313" key="3">
    <source>
        <dbReference type="Proteomes" id="UP000674179"/>
    </source>
</evidence>
<dbReference type="EMBL" id="JAFHKP010000016">
    <property type="protein sequence ID" value="KAG5482567.1"/>
    <property type="molecule type" value="Genomic_DNA"/>
</dbReference>
<dbReference type="RefSeq" id="XP_067694257.1">
    <property type="nucleotide sequence ID" value="XM_067837393.1"/>
</dbReference>
<protein>
    <submittedName>
        <fullName evidence="2">Uncharacterized protein</fullName>
    </submittedName>
</protein>